<dbReference type="PANTHER" id="PTHR30026">
    <property type="entry name" value="OUTER MEMBRANE PROTEIN TOLC"/>
    <property type="match status" value="1"/>
</dbReference>
<evidence type="ECO:0000256" key="5">
    <source>
        <dbReference type="ARBA" id="ARBA00022692"/>
    </source>
</evidence>
<comment type="subcellular location">
    <subcellularLocation>
        <location evidence="1">Cell outer membrane</location>
    </subcellularLocation>
</comment>
<keyword evidence="10" id="KW-1185">Reference proteome</keyword>
<protein>
    <submittedName>
        <fullName evidence="9">TolC family protein</fullName>
    </submittedName>
</protein>
<dbReference type="RefSeq" id="WP_034282748.1">
    <property type="nucleotide sequence ID" value="NZ_CAPH01000007.1"/>
</dbReference>
<organism evidence="9 10">
    <name type="scientific">Alistipes ihumii AP11</name>
    <dbReference type="NCBI Taxonomy" id="1211813"/>
    <lineage>
        <taxon>Bacteria</taxon>
        <taxon>Pseudomonadati</taxon>
        <taxon>Bacteroidota</taxon>
        <taxon>Bacteroidia</taxon>
        <taxon>Bacteroidales</taxon>
        <taxon>Rikenellaceae</taxon>
        <taxon>Alistipes</taxon>
    </lineage>
</organism>
<keyword evidence="3" id="KW-0813">Transport</keyword>
<gene>
    <name evidence="9" type="ORF">NQ491_11170</name>
</gene>
<evidence type="ECO:0000256" key="8">
    <source>
        <dbReference type="SAM" id="SignalP"/>
    </source>
</evidence>
<dbReference type="PANTHER" id="PTHR30026:SF20">
    <property type="entry name" value="OUTER MEMBRANE PROTEIN TOLC"/>
    <property type="match status" value="1"/>
</dbReference>
<evidence type="ECO:0000256" key="6">
    <source>
        <dbReference type="ARBA" id="ARBA00023136"/>
    </source>
</evidence>
<evidence type="ECO:0000313" key="10">
    <source>
        <dbReference type="Proteomes" id="UP001059295"/>
    </source>
</evidence>
<accession>A0ABY5V1K6</accession>
<dbReference type="GeneID" id="82892302"/>
<dbReference type="Pfam" id="PF02321">
    <property type="entry name" value="OEP"/>
    <property type="match status" value="2"/>
</dbReference>
<keyword evidence="6" id="KW-0472">Membrane</keyword>
<evidence type="ECO:0000256" key="4">
    <source>
        <dbReference type="ARBA" id="ARBA00022452"/>
    </source>
</evidence>
<name>A0ABY5V1K6_9BACT</name>
<dbReference type="InterPro" id="IPR051906">
    <property type="entry name" value="TolC-like"/>
</dbReference>
<evidence type="ECO:0000256" key="7">
    <source>
        <dbReference type="ARBA" id="ARBA00023237"/>
    </source>
</evidence>
<sequence>MTIRKTMLAALVLTLPAAGASAQQEPWTLDRCIEYAVENNISIQQFRLRAEDQDVKLNTARNSRLPNLNAGLGGRFGFGRTLGDSNTYKNVNQFTSSLSVSTSIPLFNGMRIKHDIAAQKLSLQAAMQDLARAREDVSLNVTALYLQALLNKELVRVAESQVALSMAQVERSWLLVESGKSPESELYESRALLAKDSLTLTQARNTLTLSLLDLSQALNREDATGFDIRMPELGAIQIGAMSSMESPSVIYEYAVGNRPSVQAEKYRLQNSEKNLLLARSARYPQISLGASYGTSYFYMFGNENKVLNAGFGNQFRNHGSEEVGLNVSIPIFNRMATRNNIRSARIAIRNQELALTEARQALRKEIEQSYYNAGAAYQKYLSASRSLEAAREAFRYEEEKSAAGRSTIFDYNDAKTRMERSESEMVQAKFEFIFRRKILDFYAGEPLGFEKY</sequence>
<feature type="chain" id="PRO_5047429931" evidence="8">
    <location>
        <begin position="23"/>
        <end position="452"/>
    </location>
</feature>
<evidence type="ECO:0000313" key="9">
    <source>
        <dbReference type="EMBL" id="UWN57182.1"/>
    </source>
</evidence>
<evidence type="ECO:0000256" key="1">
    <source>
        <dbReference type="ARBA" id="ARBA00004442"/>
    </source>
</evidence>
<evidence type="ECO:0000256" key="2">
    <source>
        <dbReference type="ARBA" id="ARBA00007613"/>
    </source>
</evidence>
<keyword evidence="7" id="KW-0998">Cell outer membrane</keyword>
<dbReference type="Gene3D" id="1.20.1600.10">
    <property type="entry name" value="Outer membrane efflux proteins (OEP)"/>
    <property type="match status" value="1"/>
</dbReference>
<dbReference type="EMBL" id="CP102294">
    <property type="protein sequence ID" value="UWN57182.1"/>
    <property type="molecule type" value="Genomic_DNA"/>
</dbReference>
<dbReference type="InterPro" id="IPR003423">
    <property type="entry name" value="OMP_efflux"/>
</dbReference>
<keyword evidence="5" id="KW-0812">Transmembrane</keyword>
<keyword evidence="8" id="KW-0732">Signal</keyword>
<evidence type="ECO:0000256" key="3">
    <source>
        <dbReference type="ARBA" id="ARBA00022448"/>
    </source>
</evidence>
<feature type="signal peptide" evidence="8">
    <location>
        <begin position="1"/>
        <end position="22"/>
    </location>
</feature>
<keyword evidence="4" id="KW-1134">Transmembrane beta strand</keyword>
<reference evidence="9" key="1">
    <citation type="journal article" date="2022" name="Cell">
        <title>Design, construction, and in vivo augmentation of a complex gut microbiome.</title>
        <authorList>
            <person name="Cheng A.G."/>
            <person name="Ho P.Y."/>
            <person name="Aranda-Diaz A."/>
            <person name="Jain S."/>
            <person name="Yu F.B."/>
            <person name="Meng X."/>
            <person name="Wang M."/>
            <person name="Iakiviak M."/>
            <person name="Nagashima K."/>
            <person name="Zhao A."/>
            <person name="Murugkar P."/>
            <person name="Patil A."/>
            <person name="Atabakhsh K."/>
            <person name="Weakley A."/>
            <person name="Yan J."/>
            <person name="Brumbaugh A.R."/>
            <person name="Higginbottom S."/>
            <person name="Dimas A."/>
            <person name="Shiver A.L."/>
            <person name="Deutschbauer A."/>
            <person name="Neff N."/>
            <person name="Sonnenburg J.L."/>
            <person name="Huang K.C."/>
            <person name="Fischbach M.A."/>
        </authorList>
    </citation>
    <scope>NUCLEOTIDE SEQUENCE</scope>
    <source>
        <strain evidence="9">AP11</strain>
    </source>
</reference>
<proteinExistence type="inferred from homology"/>
<dbReference type="SUPFAM" id="SSF56954">
    <property type="entry name" value="Outer membrane efflux proteins (OEP)"/>
    <property type="match status" value="1"/>
</dbReference>
<dbReference type="Proteomes" id="UP001059295">
    <property type="component" value="Chromosome"/>
</dbReference>
<comment type="similarity">
    <text evidence="2">Belongs to the outer membrane factor (OMF) (TC 1.B.17) family.</text>
</comment>